<dbReference type="InterPro" id="IPR003010">
    <property type="entry name" value="C-N_Hydrolase"/>
</dbReference>
<organism evidence="2 3">
    <name type="scientific">Rhizobium lemnae</name>
    <dbReference type="NCBI Taxonomy" id="1214924"/>
    <lineage>
        <taxon>Bacteria</taxon>
        <taxon>Pseudomonadati</taxon>
        <taxon>Pseudomonadota</taxon>
        <taxon>Alphaproteobacteria</taxon>
        <taxon>Hyphomicrobiales</taxon>
        <taxon>Rhizobiaceae</taxon>
        <taxon>Rhizobium/Agrobacterium group</taxon>
        <taxon>Rhizobium</taxon>
    </lineage>
</organism>
<comment type="caution">
    <text evidence="2">The sequence shown here is derived from an EMBL/GenBank/DDBJ whole genome shotgun (WGS) entry which is preliminary data.</text>
</comment>
<name>A0ABV8EDF1_9HYPH</name>
<evidence type="ECO:0000313" key="2">
    <source>
        <dbReference type="EMBL" id="MFC3969502.1"/>
    </source>
</evidence>
<gene>
    <name evidence="2" type="ORF">ACFOVS_15415</name>
</gene>
<dbReference type="GO" id="GO:0016787">
    <property type="term" value="F:hydrolase activity"/>
    <property type="evidence" value="ECO:0007669"/>
    <property type="project" value="UniProtKB-KW"/>
</dbReference>
<protein>
    <submittedName>
        <fullName evidence="2">Nitrilase-related carbon-nitrogen hydrolase</fullName>
    </submittedName>
</protein>
<proteinExistence type="predicted"/>
<evidence type="ECO:0000313" key="3">
    <source>
        <dbReference type="Proteomes" id="UP001595697"/>
    </source>
</evidence>
<feature type="domain" description="CN hydrolase" evidence="1">
    <location>
        <begin position="1"/>
        <end position="90"/>
    </location>
</feature>
<accession>A0ABV8EDF1</accession>
<keyword evidence="2" id="KW-0378">Hydrolase</keyword>
<dbReference type="Pfam" id="PF00795">
    <property type="entry name" value="CN_hydrolase"/>
    <property type="match status" value="1"/>
</dbReference>
<sequence>MPVPGSMWQLWWRGWAGRVKDYEGGAWAHFFANPVVGVGTAKVVLLTCYEQLLVLPILQSAFYHTDAIVAAGNGWWTEGTSVIDIQKASSKAGARLYCLKTDGFVL</sequence>
<evidence type="ECO:0000259" key="1">
    <source>
        <dbReference type="Pfam" id="PF00795"/>
    </source>
</evidence>
<dbReference type="RefSeq" id="WP_377307284.1">
    <property type="nucleotide sequence ID" value="NZ_JALJQZ010000004.1"/>
</dbReference>
<keyword evidence="3" id="KW-1185">Reference proteome</keyword>
<reference evidence="3" key="1">
    <citation type="journal article" date="2019" name="Int. J. Syst. Evol. Microbiol.">
        <title>The Global Catalogue of Microorganisms (GCM) 10K type strain sequencing project: providing services to taxonomists for standard genome sequencing and annotation.</title>
        <authorList>
            <consortium name="The Broad Institute Genomics Platform"/>
            <consortium name="The Broad Institute Genome Sequencing Center for Infectious Disease"/>
            <person name="Wu L."/>
            <person name="Ma J."/>
        </authorList>
    </citation>
    <scope>NUCLEOTIDE SEQUENCE [LARGE SCALE GENOMIC DNA]</scope>
    <source>
        <strain evidence="3">TBRC 5781</strain>
    </source>
</reference>
<dbReference type="Proteomes" id="UP001595697">
    <property type="component" value="Unassembled WGS sequence"/>
</dbReference>
<dbReference type="EMBL" id="JBHSBD010000065">
    <property type="protein sequence ID" value="MFC3969502.1"/>
    <property type="molecule type" value="Genomic_DNA"/>
</dbReference>